<dbReference type="SMART" id="SM00422">
    <property type="entry name" value="HTH_MERR"/>
    <property type="match status" value="1"/>
</dbReference>
<keyword evidence="4" id="KW-1185">Reference proteome</keyword>
<dbReference type="RefSeq" id="WP_014813159.1">
    <property type="nucleotide sequence ID" value="NC_018025.1"/>
</dbReference>
<dbReference type="Proteomes" id="UP000006055">
    <property type="component" value="Chromosome"/>
</dbReference>
<dbReference type="Gene3D" id="1.10.1660.10">
    <property type="match status" value="1"/>
</dbReference>
<dbReference type="GO" id="GO:0003700">
    <property type="term" value="F:DNA-binding transcription factor activity"/>
    <property type="evidence" value="ECO:0007669"/>
    <property type="project" value="InterPro"/>
</dbReference>
<name>I4CER9_DESTA</name>
<feature type="domain" description="HTH merR-type" evidence="2">
    <location>
        <begin position="9"/>
        <end position="77"/>
    </location>
</feature>
<organism evidence="3 4">
    <name type="scientific">Desulfomonile tiedjei (strain ATCC 49306 / DSM 6799 / DCB-1)</name>
    <dbReference type="NCBI Taxonomy" id="706587"/>
    <lineage>
        <taxon>Bacteria</taxon>
        <taxon>Pseudomonadati</taxon>
        <taxon>Thermodesulfobacteriota</taxon>
        <taxon>Desulfomonilia</taxon>
        <taxon>Desulfomonilales</taxon>
        <taxon>Desulfomonilaceae</taxon>
        <taxon>Desulfomonile</taxon>
    </lineage>
</organism>
<evidence type="ECO:0000313" key="3">
    <source>
        <dbReference type="EMBL" id="AFM28060.1"/>
    </source>
</evidence>
<dbReference type="InterPro" id="IPR009061">
    <property type="entry name" value="DNA-bd_dom_put_sf"/>
</dbReference>
<evidence type="ECO:0000256" key="1">
    <source>
        <dbReference type="ARBA" id="ARBA00023125"/>
    </source>
</evidence>
<dbReference type="EMBL" id="CP003360">
    <property type="protein sequence ID" value="AFM28060.1"/>
    <property type="molecule type" value="Genomic_DNA"/>
</dbReference>
<dbReference type="GO" id="GO:0003677">
    <property type="term" value="F:DNA binding"/>
    <property type="evidence" value="ECO:0007669"/>
    <property type="project" value="UniProtKB-KW"/>
</dbReference>
<dbReference type="InterPro" id="IPR047057">
    <property type="entry name" value="MerR_fam"/>
</dbReference>
<reference evidence="4" key="1">
    <citation type="submission" date="2012-06" db="EMBL/GenBank/DDBJ databases">
        <title>Complete sequence of chromosome of Desulfomonile tiedjei DSM 6799.</title>
        <authorList>
            <person name="Lucas S."/>
            <person name="Copeland A."/>
            <person name="Lapidus A."/>
            <person name="Glavina del Rio T."/>
            <person name="Dalin E."/>
            <person name="Tice H."/>
            <person name="Bruce D."/>
            <person name="Goodwin L."/>
            <person name="Pitluck S."/>
            <person name="Peters L."/>
            <person name="Ovchinnikova G."/>
            <person name="Zeytun A."/>
            <person name="Lu M."/>
            <person name="Kyrpides N."/>
            <person name="Mavromatis K."/>
            <person name="Ivanova N."/>
            <person name="Brettin T."/>
            <person name="Detter J.C."/>
            <person name="Han C."/>
            <person name="Larimer F."/>
            <person name="Land M."/>
            <person name="Hauser L."/>
            <person name="Markowitz V."/>
            <person name="Cheng J.-F."/>
            <person name="Hugenholtz P."/>
            <person name="Woyke T."/>
            <person name="Wu D."/>
            <person name="Spring S."/>
            <person name="Schroeder M."/>
            <person name="Brambilla E."/>
            <person name="Klenk H.-P."/>
            <person name="Eisen J.A."/>
        </authorList>
    </citation>
    <scope>NUCLEOTIDE SEQUENCE [LARGE SCALE GENOMIC DNA]</scope>
    <source>
        <strain evidence="4">ATCC 49306 / DSM 6799 / DCB-1</strain>
    </source>
</reference>
<dbReference type="KEGG" id="dti:Desti_5478"/>
<dbReference type="CDD" id="cd04776">
    <property type="entry name" value="HTH_GnyR"/>
    <property type="match status" value="1"/>
</dbReference>
<sequence length="135" mass="15847">MKSDPKNKRYSISDLALEFDISPRSIRFYEEKGLLSPKRTSGNQRVYGRRDRARLKLILRGKRFGYSLEEIAEMIGMTDAEKGEVEQIRASLVYGEKKLKEIRDSIEGLRLLERDILSVKEKLLKRLNELEEEDR</sequence>
<dbReference type="PROSITE" id="PS50937">
    <property type="entry name" value="HTH_MERR_2"/>
    <property type="match status" value="1"/>
</dbReference>
<evidence type="ECO:0000313" key="4">
    <source>
        <dbReference type="Proteomes" id="UP000006055"/>
    </source>
</evidence>
<evidence type="ECO:0000259" key="2">
    <source>
        <dbReference type="PROSITE" id="PS50937"/>
    </source>
</evidence>
<dbReference type="Pfam" id="PF13411">
    <property type="entry name" value="MerR_1"/>
    <property type="match status" value="1"/>
</dbReference>
<keyword evidence="1" id="KW-0238">DNA-binding</keyword>
<dbReference type="STRING" id="706587.Desti_5478"/>
<dbReference type="PANTHER" id="PTHR30204:SF58">
    <property type="entry name" value="HTH-TYPE TRANSCRIPTIONAL REGULATOR YFMP"/>
    <property type="match status" value="1"/>
</dbReference>
<dbReference type="PRINTS" id="PR00040">
    <property type="entry name" value="HTHMERR"/>
</dbReference>
<dbReference type="HOGENOM" id="CLU_060077_3_2_7"/>
<dbReference type="PANTHER" id="PTHR30204">
    <property type="entry name" value="REDOX-CYCLING DRUG-SENSING TRANSCRIPTIONAL ACTIVATOR SOXR"/>
    <property type="match status" value="1"/>
</dbReference>
<dbReference type="SUPFAM" id="SSF46955">
    <property type="entry name" value="Putative DNA-binding domain"/>
    <property type="match status" value="1"/>
</dbReference>
<proteinExistence type="predicted"/>
<dbReference type="InterPro" id="IPR000551">
    <property type="entry name" value="MerR-type_HTH_dom"/>
</dbReference>
<protein>
    <submittedName>
        <fullName evidence="3">Putative transcriptional regulator</fullName>
    </submittedName>
</protein>
<dbReference type="OrthoDB" id="9792348at2"/>
<dbReference type="PATRIC" id="fig|706587.4.peg.6169"/>
<dbReference type="eggNOG" id="COG0789">
    <property type="taxonomic scope" value="Bacteria"/>
</dbReference>
<accession>I4CER9</accession>
<dbReference type="AlphaFoldDB" id="I4CER9"/>
<gene>
    <name evidence="3" type="ordered locus">Desti_5478</name>
</gene>